<dbReference type="EMBL" id="KL142373">
    <property type="protein sequence ID" value="KDR79537.1"/>
    <property type="molecule type" value="Genomic_DNA"/>
</dbReference>
<evidence type="ECO:0000259" key="2">
    <source>
        <dbReference type="Pfam" id="PF20151"/>
    </source>
</evidence>
<dbReference type="OrthoDB" id="3261349at2759"/>
<keyword evidence="1" id="KW-0472">Membrane</keyword>
<feature type="domain" description="DUF6533" evidence="2">
    <location>
        <begin position="20"/>
        <end position="67"/>
    </location>
</feature>
<feature type="transmembrane region" description="Helical" evidence="1">
    <location>
        <begin position="95"/>
        <end position="113"/>
    </location>
</feature>
<dbReference type="InterPro" id="IPR045340">
    <property type="entry name" value="DUF6533"/>
</dbReference>
<evidence type="ECO:0000313" key="4">
    <source>
        <dbReference type="Proteomes" id="UP000027222"/>
    </source>
</evidence>
<dbReference type="Proteomes" id="UP000027222">
    <property type="component" value="Unassembled WGS sequence"/>
</dbReference>
<reference evidence="4" key="1">
    <citation type="journal article" date="2014" name="Proc. Natl. Acad. Sci. U.S.A.">
        <title>Extensive sampling of basidiomycete genomes demonstrates inadequacy of the white-rot/brown-rot paradigm for wood decay fungi.</title>
        <authorList>
            <person name="Riley R."/>
            <person name="Salamov A.A."/>
            <person name="Brown D.W."/>
            <person name="Nagy L.G."/>
            <person name="Floudas D."/>
            <person name="Held B.W."/>
            <person name="Levasseur A."/>
            <person name="Lombard V."/>
            <person name="Morin E."/>
            <person name="Otillar R."/>
            <person name="Lindquist E.A."/>
            <person name="Sun H."/>
            <person name="LaButti K.M."/>
            <person name="Schmutz J."/>
            <person name="Jabbour D."/>
            <person name="Luo H."/>
            <person name="Baker S.E."/>
            <person name="Pisabarro A.G."/>
            <person name="Walton J.D."/>
            <person name="Blanchette R.A."/>
            <person name="Henrissat B."/>
            <person name="Martin F."/>
            <person name="Cullen D."/>
            <person name="Hibbett D.S."/>
            <person name="Grigoriev I.V."/>
        </authorList>
    </citation>
    <scope>NUCLEOTIDE SEQUENCE [LARGE SCALE GENOMIC DNA]</scope>
    <source>
        <strain evidence="4">CBS 339.88</strain>
    </source>
</reference>
<dbReference type="Pfam" id="PF20151">
    <property type="entry name" value="DUF6533"/>
    <property type="match status" value="1"/>
</dbReference>
<keyword evidence="1" id="KW-0812">Transmembrane</keyword>
<dbReference type="HOGENOM" id="CLU_035509_7_1_1"/>
<accession>A0A067TB23</accession>
<evidence type="ECO:0000256" key="1">
    <source>
        <dbReference type="SAM" id="Phobius"/>
    </source>
</evidence>
<feature type="transmembrane region" description="Helical" evidence="1">
    <location>
        <begin position="237"/>
        <end position="257"/>
    </location>
</feature>
<feature type="transmembrane region" description="Helical" evidence="1">
    <location>
        <begin position="15"/>
        <end position="34"/>
    </location>
</feature>
<feature type="transmembrane region" description="Helical" evidence="1">
    <location>
        <begin position="55"/>
        <end position="75"/>
    </location>
</feature>
<name>A0A067TB23_GALM3</name>
<feature type="transmembrane region" description="Helical" evidence="1">
    <location>
        <begin position="125"/>
        <end position="145"/>
    </location>
</feature>
<evidence type="ECO:0000313" key="3">
    <source>
        <dbReference type="EMBL" id="KDR79537.1"/>
    </source>
</evidence>
<dbReference type="AlphaFoldDB" id="A0A067TB23"/>
<feature type="transmembrane region" description="Helical" evidence="1">
    <location>
        <begin position="190"/>
        <end position="216"/>
    </location>
</feature>
<organism evidence="3 4">
    <name type="scientific">Galerina marginata (strain CBS 339.88)</name>
    <dbReference type="NCBI Taxonomy" id="685588"/>
    <lineage>
        <taxon>Eukaryota</taxon>
        <taxon>Fungi</taxon>
        <taxon>Dikarya</taxon>
        <taxon>Basidiomycota</taxon>
        <taxon>Agaricomycotina</taxon>
        <taxon>Agaricomycetes</taxon>
        <taxon>Agaricomycetidae</taxon>
        <taxon>Agaricales</taxon>
        <taxon>Agaricineae</taxon>
        <taxon>Strophariaceae</taxon>
        <taxon>Galerina</taxon>
    </lineage>
</organism>
<sequence length="367" mass="41535">MNNNQRDPDSVQTQLFIYNCTLCASFVILYYDYFLTVQDEYDRYWLSARKFTFGWTLFFINRYVVILGNIPVMYLYFWSGSEPDRLQRCLTIGDYHEFLIVVSQVVIGSIVILRTRAIYGRSRRILFLLVVVAVAVTAYGMRSILLEKVDIYSKSDLTSSGCLLPLSNDGARGMYFLSTPHYYDSLRLQFLFLLGLAEAWSGHVCFDSLVFFLTLYKSLTSKRAGFSILTVMLRDGTIYFGVMVLASISVILSFELYPDYLKGMTSTATNVLSSTMISRLMLNLRDPLLSTEHDARQREEIILSNLVFEAGAAASTSPSNKSLSDEEWTGSGDIHSTGGIYILEDLSMARGTHPNKADTFQSVEQLV</sequence>
<gene>
    <name evidence="3" type="ORF">GALMADRAFT_154408</name>
</gene>
<keyword evidence="1" id="KW-1133">Transmembrane helix</keyword>
<keyword evidence="4" id="KW-1185">Reference proteome</keyword>
<proteinExistence type="predicted"/>
<protein>
    <recommendedName>
        <fullName evidence="2">DUF6533 domain-containing protein</fullName>
    </recommendedName>
</protein>